<dbReference type="GO" id="GO:0019305">
    <property type="term" value="P:dTDP-rhamnose biosynthetic process"/>
    <property type="evidence" value="ECO:0007669"/>
    <property type="project" value="TreeGrafter"/>
</dbReference>
<evidence type="ECO:0000313" key="2">
    <source>
        <dbReference type="EMBL" id="CAB4914756.1"/>
    </source>
</evidence>
<dbReference type="PANTHER" id="PTHR10491:SF4">
    <property type="entry name" value="METHIONINE ADENOSYLTRANSFERASE 2 SUBUNIT BETA"/>
    <property type="match status" value="1"/>
</dbReference>
<dbReference type="InterPro" id="IPR036291">
    <property type="entry name" value="NAD(P)-bd_dom_sf"/>
</dbReference>
<dbReference type="PANTHER" id="PTHR10491">
    <property type="entry name" value="DTDP-4-DEHYDRORHAMNOSE REDUCTASE"/>
    <property type="match status" value="1"/>
</dbReference>
<organism evidence="2">
    <name type="scientific">freshwater metagenome</name>
    <dbReference type="NCBI Taxonomy" id="449393"/>
    <lineage>
        <taxon>unclassified sequences</taxon>
        <taxon>metagenomes</taxon>
        <taxon>ecological metagenomes</taxon>
    </lineage>
</organism>
<dbReference type="AlphaFoldDB" id="A0A6J7H6Z9"/>
<dbReference type="GO" id="GO:0008831">
    <property type="term" value="F:dTDP-4-dehydrorhamnose reductase activity"/>
    <property type="evidence" value="ECO:0007669"/>
    <property type="project" value="TreeGrafter"/>
</dbReference>
<feature type="domain" description="RmlD-like substrate binding" evidence="1">
    <location>
        <begin position="41"/>
        <end position="314"/>
    </location>
</feature>
<dbReference type="Gene3D" id="3.40.50.720">
    <property type="entry name" value="NAD(P)-binding Rossmann-like Domain"/>
    <property type="match status" value="1"/>
</dbReference>
<dbReference type="NCBIfam" id="TIGR01214">
    <property type="entry name" value="rmlD"/>
    <property type="match status" value="1"/>
</dbReference>
<dbReference type="Pfam" id="PF04321">
    <property type="entry name" value="RmlD_sub_bind"/>
    <property type="match status" value="1"/>
</dbReference>
<proteinExistence type="predicted"/>
<dbReference type="InterPro" id="IPR029903">
    <property type="entry name" value="RmlD-like-bd"/>
</dbReference>
<name>A0A6J7H6Z9_9ZZZZ</name>
<dbReference type="CDD" id="cd05254">
    <property type="entry name" value="dTDP_HR_like_SDR_e"/>
    <property type="match status" value="1"/>
</dbReference>
<gene>
    <name evidence="2" type="ORF">UFOPK3564_01493</name>
</gene>
<protein>
    <submittedName>
        <fullName evidence="2">Unannotated protein</fullName>
    </submittedName>
</protein>
<evidence type="ECO:0000259" key="1">
    <source>
        <dbReference type="Pfam" id="PF04321"/>
    </source>
</evidence>
<dbReference type="Gene3D" id="3.90.25.10">
    <property type="entry name" value="UDP-galactose 4-epimerase, domain 1"/>
    <property type="match status" value="1"/>
</dbReference>
<reference evidence="2" key="1">
    <citation type="submission" date="2020-05" db="EMBL/GenBank/DDBJ databases">
        <authorList>
            <person name="Chiriac C."/>
            <person name="Salcher M."/>
            <person name="Ghai R."/>
            <person name="Kavagutti S V."/>
        </authorList>
    </citation>
    <scope>NUCLEOTIDE SEQUENCE</scope>
</reference>
<sequence length="321" mass="33979">MGFSQQRSVQRLGPNMVIRPNKNALDRTDVDAPDRADHRRRIVVVGATGMLGHRVADVARVHGWDVVEAPRAAFDLTDLVGTTTWLEKTSPAVVVNCAAWTDVDGAEADEAAAMAVNGEGAGNLAKGTAAIGARIVHVSTDYVFRGDASEPYREDAPVDPQGAYGRTKLAGERLVAEHNPDHLICRTSWLFGEGGGNFVDTMLKLSADRDELSVVADQQGCPTWTGHLAPALVAVAASDARGVAHLCGSGRTTWHGLAQETFALAGTGTTVHPVTTDEFPRPAPRPAWSVMASTRADVPALPAWQDGLHGHLAEANRLAPA</sequence>
<accession>A0A6J7H6Z9</accession>
<dbReference type="EMBL" id="CAFBMK010000075">
    <property type="protein sequence ID" value="CAB4914756.1"/>
    <property type="molecule type" value="Genomic_DNA"/>
</dbReference>
<dbReference type="GO" id="GO:0005829">
    <property type="term" value="C:cytosol"/>
    <property type="evidence" value="ECO:0007669"/>
    <property type="project" value="TreeGrafter"/>
</dbReference>
<dbReference type="SUPFAM" id="SSF51735">
    <property type="entry name" value="NAD(P)-binding Rossmann-fold domains"/>
    <property type="match status" value="1"/>
</dbReference>
<dbReference type="InterPro" id="IPR005913">
    <property type="entry name" value="dTDP_dehydrorham_reduct"/>
</dbReference>